<name>A0A7C8JCB9_ORBOL</name>
<sequence>MQKAFQWPPKDVAQRLSGEFLKGSTVKRPTGNRLGRASWATLVQNFAKYTKSLVITFDVRVRSWGGTLQFPPGFNLEDPMRQFIDIGIIEAVHPFKGLRFLEIRNRAGLHWLGFCDGVSAILSLCHGLKTLSITPYFGEKAALITSDGAHLDIELWVCQIKPICLNHARLSKLIINFEDDDEFRFDVDIKNFFLFLGFCERVTATVETAELKLSLPFQNLFKTIEENAGDERHPLLIRLPSLRHLVIRSTDILKHPVIPIKVHKVFLLHQIETLTLPYCP</sequence>
<protein>
    <submittedName>
        <fullName evidence="1">Uncharacterized protein</fullName>
    </submittedName>
</protein>
<dbReference type="EMBL" id="WIQW01000005">
    <property type="protein sequence ID" value="KAF3110528.1"/>
    <property type="molecule type" value="Genomic_DNA"/>
</dbReference>
<evidence type="ECO:0000313" key="1">
    <source>
        <dbReference type="EMBL" id="KAF3110528.1"/>
    </source>
</evidence>
<gene>
    <name evidence="1" type="ORF">TWF102_008105</name>
</gene>
<comment type="caution">
    <text evidence="1">The sequence shown here is derived from an EMBL/GenBank/DDBJ whole genome shotgun (WGS) entry which is preliminary data.</text>
</comment>
<proteinExistence type="predicted"/>
<dbReference type="AlphaFoldDB" id="A0A7C8JCB9"/>
<dbReference type="Proteomes" id="UP000475325">
    <property type="component" value="Unassembled WGS sequence"/>
</dbReference>
<evidence type="ECO:0000313" key="2">
    <source>
        <dbReference type="Proteomes" id="UP000475325"/>
    </source>
</evidence>
<reference evidence="1 2" key="1">
    <citation type="submission" date="2019-06" db="EMBL/GenBank/DDBJ databases">
        <authorList>
            <person name="Palmer J.M."/>
        </authorList>
    </citation>
    <scope>NUCLEOTIDE SEQUENCE [LARGE SCALE GENOMIC DNA]</scope>
    <source>
        <strain evidence="1 2">TWF102</strain>
    </source>
</reference>
<organism evidence="1 2">
    <name type="scientific">Orbilia oligospora</name>
    <name type="common">Nematode-trapping fungus</name>
    <name type="synonym">Arthrobotrys oligospora</name>
    <dbReference type="NCBI Taxonomy" id="2813651"/>
    <lineage>
        <taxon>Eukaryota</taxon>
        <taxon>Fungi</taxon>
        <taxon>Dikarya</taxon>
        <taxon>Ascomycota</taxon>
        <taxon>Pezizomycotina</taxon>
        <taxon>Orbiliomycetes</taxon>
        <taxon>Orbiliales</taxon>
        <taxon>Orbiliaceae</taxon>
        <taxon>Orbilia</taxon>
    </lineage>
</organism>
<accession>A0A7C8JCB9</accession>